<dbReference type="Pfam" id="PF08722">
    <property type="entry name" value="Tn7_TnsA-like_N"/>
    <property type="match status" value="1"/>
</dbReference>
<dbReference type="InterPro" id="IPR014833">
    <property type="entry name" value="TnsA_N"/>
</dbReference>
<keyword evidence="2" id="KW-0378">Hydrolase</keyword>
<accession>A0ABX0NEX8</accession>
<evidence type="ECO:0000259" key="1">
    <source>
        <dbReference type="Pfam" id="PF08722"/>
    </source>
</evidence>
<dbReference type="InterPro" id="IPR011856">
    <property type="entry name" value="tRNA_endonuc-like_dom_sf"/>
</dbReference>
<keyword evidence="2" id="KW-0540">Nuclease</keyword>
<gene>
    <name evidence="2" type="ORF">F2P44_31030</name>
</gene>
<sequence length="192" mass="22627">MGFESSLERDWLICLDFDPNVQLILEQPFSLTYAVDGGERRYTPDVLAQFREQNGVVPVVVYEVKPVEVLRLEWQKFQRRFREAVRFCRERDWRFKIVTEKHIRTPYLQNAKFLRKYRGNPVQQMYKDQLSYSLKGLGSTTPQALLALSYLEDEKKMAALTELWRMVATGEISTSLDKPLTMHSPIWKSSWA</sequence>
<reference evidence="2 3" key="1">
    <citation type="submission" date="2019-10" db="EMBL/GenBank/DDBJ databases">
        <title>Taxonomy of Antarctic Massilia spp.: description of Massilia rubra sp. nov., Massilia aquatica sp. nov., Massilia mucilaginosa sp. nov., Massilia frigida sp. nov. isolated from streams, lakes and regoliths.</title>
        <authorList>
            <person name="Holochova P."/>
            <person name="Sedlacek I."/>
            <person name="Kralova S."/>
            <person name="Maslanova I."/>
            <person name="Busse H.-J."/>
            <person name="Stankova E."/>
            <person name="Vrbovska V."/>
            <person name="Kovarovic V."/>
            <person name="Bartak M."/>
            <person name="Svec P."/>
            <person name="Pantucek R."/>
        </authorList>
    </citation>
    <scope>NUCLEOTIDE SEQUENCE [LARGE SCALE GENOMIC DNA]</scope>
    <source>
        <strain evidence="2 3">CCM 8695</strain>
    </source>
</reference>
<dbReference type="Proteomes" id="UP000621455">
    <property type="component" value="Unassembled WGS sequence"/>
</dbReference>
<organism evidence="2 3">
    <name type="scientific">Massilia frigida</name>
    <dbReference type="NCBI Taxonomy" id="2609281"/>
    <lineage>
        <taxon>Bacteria</taxon>
        <taxon>Pseudomonadati</taxon>
        <taxon>Pseudomonadota</taxon>
        <taxon>Betaproteobacteria</taxon>
        <taxon>Burkholderiales</taxon>
        <taxon>Oxalobacteraceae</taxon>
        <taxon>Telluria group</taxon>
        <taxon>Massilia</taxon>
    </lineage>
</organism>
<protein>
    <submittedName>
        <fullName evidence="2">Heteromeric transposase endonuclease subunit TnsA</fullName>
    </submittedName>
</protein>
<keyword evidence="3" id="KW-1185">Reference proteome</keyword>
<proteinExistence type="predicted"/>
<keyword evidence="2" id="KW-0255">Endonuclease</keyword>
<evidence type="ECO:0000313" key="2">
    <source>
        <dbReference type="EMBL" id="NHZ83667.1"/>
    </source>
</evidence>
<comment type="caution">
    <text evidence="2">The sequence shown here is derived from an EMBL/GenBank/DDBJ whole genome shotgun (WGS) entry which is preliminary data.</text>
</comment>
<dbReference type="Gene3D" id="3.40.1350.10">
    <property type="match status" value="1"/>
</dbReference>
<dbReference type="EMBL" id="WHJG01000058">
    <property type="protein sequence ID" value="NHZ83667.1"/>
    <property type="molecule type" value="Genomic_DNA"/>
</dbReference>
<name>A0ABX0NEX8_9BURK</name>
<dbReference type="GO" id="GO:0004519">
    <property type="term" value="F:endonuclease activity"/>
    <property type="evidence" value="ECO:0007669"/>
    <property type="project" value="UniProtKB-KW"/>
</dbReference>
<evidence type="ECO:0000313" key="3">
    <source>
        <dbReference type="Proteomes" id="UP000621455"/>
    </source>
</evidence>
<feature type="domain" description="TnsA endonuclease N-terminal" evidence="1">
    <location>
        <begin position="18"/>
        <end position="100"/>
    </location>
</feature>